<evidence type="ECO:0000256" key="1">
    <source>
        <dbReference type="SAM" id="MobiDB-lite"/>
    </source>
</evidence>
<evidence type="ECO:0000313" key="4">
    <source>
        <dbReference type="Proteomes" id="UP000077428"/>
    </source>
</evidence>
<dbReference type="AlphaFoldDB" id="A0A162FLR5"/>
<organism evidence="3 4">
    <name type="scientific">Methanobrevibacter oralis</name>
    <dbReference type="NCBI Taxonomy" id="66851"/>
    <lineage>
        <taxon>Archaea</taxon>
        <taxon>Methanobacteriati</taxon>
        <taxon>Methanobacteriota</taxon>
        <taxon>Methanomada group</taxon>
        <taxon>Methanobacteria</taxon>
        <taxon>Methanobacteriales</taxon>
        <taxon>Methanobacteriaceae</taxon>
        <taxon>Methanobrevibacter</taxon>
    </lineage>
</organism>
<dbReference type="EMBL" id="LWMU01000081">
    <property type="protein sequence ID" value="KZX11870.1"/>
    <property type="molecule type" value="Genomic_DNA"/>
</dbReference>
<name>A0A162FLR5_METOA</name>
<dbReference type="OrthoDB" id="71598at2157"/>
<dbReference type="Pfam" id="PF16640">
    <property type="entry name" value="Big_3_5"/>
    <property type="match status" value="1"/>
</dbReference>
<evidence type="ECO:0000259" key="2">
    <source>
        <dbReference type="Pfam" id="PF16640"/>
    </source>
</evidence>
<feature type="compositionally biased region" description="Polar residues" evidence="1">
    <location>
        <begin position="71"/>
        <end position="82"/>
    </location>
</feature>
<dbReference type="Proteomes" id="UP000077428">
    <property type="component" value="Unassembled WGS sequence"/>
</dbReference>
<dbReference type="PATRIC" id="fig|66851.6.peg.1528"/>
<dbReference type="InterPro" id="IPR011050">
    <property type="entry name" value="Pectin_lyase_fold/virulence"/>
</dbReference>
<protein>
    <recommendedName>
        <fullName evidence="2">Bacterial Ig-like domain-containing protein</fullName>
    </recommendedName>
</protein>
<comment type="caution">
    <text evidence="3">The sequence shown here is derived from an EMBL/GenBank/DDBJ whole genome shotgun (WGS) entry which is preliminary data.</text>
</comment>
<dbReference type="InterPro" id="IPR032109">
    <property type="entry name" value="Big_3_5"/>
</dbReference>
<feature type="region of interest" description="Disordered" evidence="1">
    <location>
        <begin position="65"/>
        <end position="97"/>
    </location>
</feature>
<dbReference type="InterPro" id="IPR013783">
    <property type="entry name" value="Ig-like_fold"/>
</dbReference>
<feature type="domain" description="Bacterial Ig-like" evidence="2">
    <location>
        <begin position="592"/>
        <end position="654"/>
    </location>
</feature>
<reference evidence="4" key="1">
    <citation type="journal article" date="2016" name="Genome Announc.">
        <title>Draft Genome Sequences of Methanobrevibacter curvatus DSM11111, Methanobrevibacter cuticularis DSM11139, Methanobrevibacter filiformis DSM11501, and Methanobrevibacter oralis DSM7256.</title>
        <authorList>
            <person name="Poehlein A."/>
            <person name="Seedorf H."/>
        </authorList>
    </citation>
    <scope>NUCLEOTIDE SEQUENCE [LARGE SCALE GENOMIC DNA]</scope>
    <source>
        <strain evidence="4">DSM 7256 / JCM 30027 / ZR</strain>
    </source>
</reference>
<dbReference type="InterPro" id="IPR008964">
    <property type="entry name" value="Invasin/intimin_cell_adhesion"/>
</dbReference>
<dbReference type="SUPFAM" id="SSF49373">
    <property type="entry name" value="Invasin/intimin cell-adhesion fragments"/>
    <property type="match status" value="1"/>
</dbReference>
<evidence type="ECO:0000313" key="3">
    <source>
        <dbReference type="EMBL" id="KZX11870.1"/>
    </source>
</evidence>
<gene>
    <name evidence="3" type="ORF">MBORA_14100</name>
</gene>
<dbReference type="STRING" id="66851.MBORA_14100"/>
<dbReference type="SUPFAM" id="SSF51126">
    <property type="entry name" value="Pectin lyase-like"/>
    <property type="match status" value="1"/>
</dbReference>
<dbReference type="RefSeq" id="WP_042691968.1">
    <property type="nucleotide sequence ID" value="NZ_CABMAB010000003.1"/>
</dbReference>
<sequence>MTFKKIFLLILIFTILLSFNAVNALEDINSSDTVDQSIDLSIDDENINVEDNSYDEDTVLNAADGDVLKDGSNTSSEENSQHVVYVGPNTEDGNGSYDNPFKTLKIAVQKTENVEKNLTIKFFEGTHIIENTAFWSYTNVIMEPVSGEVILKPKPHNSVELTFDGWYWKINNLIFDASDLTGSYYRLTGTSTGGEIYNCTFRGFNKNPILYWLRSLESSLIVSNCKFIDIDNPTGYILESFGGQFKYCIFSANCSRFISTFSKNVTLEDVWLGSNTIPSSFNITDDLSFYPIPIYFHNCSLIINRHAIFSISENYINDTAYEIVGKLMWNDSTSDGIDQLGPMNVTLSSTTGELPDTAVFKNGTFRVIYRSNSKDHTVTAKLDFEELELNFETADIDVSVEDILIGQYANITVTLPDNSNGIVNVVVNNKTYTVNVTDSSSVNITVDEILNEGEYTVYATFKDEVNQVYGEASTNFTVSKIEDYQINIIAPSEAKVGDDVIITINLPIDATGNLTIQVNDDKENLTIVNGTACLSLTLLKGGNYSVIVNYVGNDKYDANENSTSFTVSKLETNNTDEVLNITTPSDVSSPSFSIKLPADATGNLTVTVDGKNYTQALVNGSATVNVPALSAGNHNIVITYSGDDKYAPIIKNTTINIPKPKLAANDVTIYYNSGYKYKIRVTLNGVAVKGKKVTIKFNKKTYTLTTDKNGYAILKIDAKPGKYTITVTYNKVKVTKKVTVKSIVSAKNLKVKKSAKTLKIIISLKNVNKKYLKDKLTLKFNGKTYKAKINKKGVATFIIKKNVLKKLKVGKKYTYKVSYLKDSVNKKITVKK</sequence>
<accession>A0A162FLR5</accession>
<proteinExistence type="predicted"/>
<keyword evidence="4" id="KW-1185">Reference proteome</keyword>
<dbReference type="Gene3D" id="2.60.40.10">
    <property type="entry name" value="Immunoglobulins"/>
    <property type="match status" value="3"/>
</dbReference>